<protein>
    <submittedName>
        <fullName evidence="5">Helix-turn-helix domain-containing protein</fullName>
    </submittedName>
</protein>
<proteinExistence type="predicted"/>
<accession>A0ABX1GKI2</accession>
<dbReference type="PROSITE" id="PS01124">
    <property type="entry name" value="HTH_ARAC_FAMILY_2"/>
    <property type="match status" value="1"/>
</dbReference>
<organism evidence="5 6">
    <name type="scientific">Croceivirga thetidis</name>
    <dbReference type="NCBI Taxonomy" id="2721623"/>
    <lineage>
        <taxon>Bacteria</taxon>
        <taxon>Pseudomonadati</taxon>
        <taxon>Bacteroidota</taxon>
        <taxon>Flavobacteriia</taxon>
        <taxon>Flavobacteriales</taxon>
        <taxon>Flavobacteriaceae</taxon>
        <taxon>Croceivirga</taxon>
    </lineage>
</organism>
<gene>
    <name evidence="5" type="ORF">HCU67_00540</name>
</gene>
<dbReference type="PANTHER" id="PTHR43280:SF32">
    <property type="entry name" value="TRANSCRIPTIONAL REGULATORY PROTEIN"/>
    <property type="match status" value="1"/>
</dbReference>
<dbReference type="Pfam" id="PF02311">
    <property type="entry name" value="AraC_binding"/>
    <property type="match status" value="1"/>
</dbReference>
<feature type="domain" description="HTH araC/xylS-type" evidence="4">
    <location>
        <begin position="189"/>
        <end position="287"/>
    </location>
</feature>
<dbReference type="PANTHER" id="PTHR43280">
    <property type="entry name" value="ARAC-FAMILY TRANSCRIPTIONAL REGULATOR"/>
    <property type="match status" value="1"/>
</dbReference>
<dbReference type="InterPro" id="IPR018060">
    <property type="entry name" value="HTH_AraC"/>
</dbReference>
<dbReference type="Proteomes" id="UP000718451">
    <property type="component" value="Unassembled WGS sequence"/>
</dbReference>
<keyword evidence="3" id="KW-0804">Transcription</keyword>
<dbReference type="InterPro" id="IPR003313">
    <property type="entry name" value="AraC-bd"/>
</dbReference>
<dbReference type="Pfam" id="PF12833">
    <property type="entry name" value="HTH_18"/>
    <property type="match status" value="1"/>
</dbReference>
<dbReference type="InterPro" id="IPR009057">
    <property type="entry name" value="Homeodomain-like_sf"/>
</dbReference>
<dbReference type="RefSeq" id="WP_168550663.1">
    <property type="nucleotide sequence ID" value="NZ_JAAWWL010000001.1"/>
</dbReference>
<dbReference type="SMART" id="SM00342">
    <property type="entry name" value="HTH_ARAC"/>
    <property type="match status" value="1"/>
</dbReference>
<dbReference type="Gene3D" id="2.60.120.10">
    <property type="entry name" value="Jelly Rolls"/>
    <property type="match status" value="1"/>
</dbReference>
<comment type="caution">
    <text evidence="5">The sequence shown here is derived from an EMBL/GenBank/DDBJ whole genome shotgun (WGS) entry which is preliminary data.</text>
</comment>
<keyword evidence="6" id="KW-1185">Reference proteome</keyword>
<dbReference type="EMBL" id="JAAWWL010000001">
    <property type="protein sequence ID" value="NKI30413.1"/>
    <property type="molecule type" value="Genomic_DNA"/>
</dbReference>
<evidence type="ECO:0000256" key="3">
    <source>
        <dbReference type="ARBA" id="ARBA00023163"/>
    </source>
</evidence>
<name>A0ABX1GKI2_9FLAO</name>
<evidence type="ECO:0000256" key="2">
    <source>
        <dbReference type="ARBA" id="ARBA00023125"/>
    </source>
</evidence>
<dbReference type="SUPFAM" id="SSF46689">
    <property type="entry name" value="Homeodomain-like"/>
    <property type="match status" value="1"/>
</dbReference>
<reference evidence="5 6" key="1">
    <citation type="submission" date="2020-04" db="EMBL/GenBank/DDBJ databases">
        <authorList>
            <person name="Yoon J."/>
        </authorList>
    </citation>
    <scope>NUCLEOTIDE SEQUENCE [LARGE SCALE GENOMIC DNA]</scope>
    <source>
        <strain evidence="5 6">DJ-13</strain>
    </source>
</reference>
<dbReference type="Gene3D" id="1.10.10.60">
    <property type="entry name" value="Homeodomain-like"/>
    <property type="match status" value="1"/>
</dbReference>
<evidence type="ECO:0000256" key="1">
    <source>
        <dbReference type="ARBA" id="ARBA00023015"/>
    </source>
</evidence>
<evidence type="ECO:0000313" key="5">
    <source>
        <dbReference type="EMBL" id="NKI30413.1"/>
    </source>
</evidence>
<keyword evidence="2" id="KW-0238">DNA-binding</keyword>
<dbReference type="SUPFAM" id="SSF51215">
    <property type="entry name" value="Regulatory protein AraC"/>
    <property type="match status" value="1"/>
</dbReference>
<dbReference type="InterPro" id="IPR014710">
    <property type="entry name" value="RmlC-like_jellyroll"/>
</dbReference>
<dbReference type="InterPro" id="IPR037923">
    <property type="entry name" value="HTH-like"/>
</dbReference>
<sequence length="293" mass="33198">MDAVKTYRNINRSDANASFGISRMEDIFENRKGAPDAPHRHDFYTVLFVKSAKGQHRIDFNSYALDKNQVYFISPGQVHQLIEDEQSIGYSLVFSEEFLVLNQISVSFIEDINLFQDSGANPPLSVDDTSSQALATLTEQMLIQFSSSHKYKFEALGALLKLFLIQCHSLCSLNELDVQTQETGANLVRNFKKLVHTKYKEWHHANSYAEALHITPDHLNRVIKSLTGKTTKEHLQSRITTAAKRLLYFSELSNKEIAFELGFSEPANFSAFFKKCTGISPSAFREEPNIGFS</sequence>
<evidence type="ECO:0000313" key="6">
    <source>
        <dbReference type="Proteomes" id="UP000718451"/>
    </source>
</evidence>
<keyword evidence="1" id="KW-0805">Transcription regulation</keyword>
<evidence type="ECO:0000259" key="4">
    <source>
        <dbReference type="PROSITE" id="PS01124"/>
    </source>
</evidence>